<dbReference type="EMBL" id="KB467942">
    <property type="protein sequence ID" value="PCH38093.1"/>
    <property type="molecule type" value="Genomic_DNA"/>
</dbReference>
<evidence type="ECO:0000313" key="2">
    <source>
        <dbReference type="EMBL" id="PCH38093.1"/>
    </source>
</evidence>
<proteinExistence type="predicted"/>
<dbReference type="AlphaFoldDB" id="A0A2H3JE46"/>
<feature type="region of interest" description="Disordered" evidence="1">
    <location>
        <begin position="1"/>
        <end position="129"/>
    </location>
</feature>
<keyword evidence="3" id="KW-1185">Reference proteome</keyword>
<evidence type="ECO:0000313" key="3">
    <source>
        <dbReference type="Proteomes" id="UP000218811"/>
    </source>
</evidence>
<accession>A0A2H3JE46</accession>
<protein>
    <submittedName>
        <fullName evidence="2">Uncharacterized protein</fullName>
    </submittedName>
</protein>
<sequence length="129" mass="13891">MALTATSPARSSPPRLPRAPIPTPTPPRRRHRHWPTPIASRPHSHTHAHEKATPESRRVPQPRASRAAAVDRGAHTSASSSASVCDTWRPPQADRKHVLSLSGRRSHAAVIGPRCADTQRGRASAGARA</sequence>
<organism evidence="2 3">
    <name type="scientific">Wolfiporia cocos (strain MD-104)</name>
    <name type="common">Brown rot fungus</name>
    <dbReference type="NCBI Taxonomy" id="742152"/>
    <lineage>
        <taxon>Eukaryota</taxon>
        <taxon>Fungi</taxon>
        <taxon>Dikarya</taxon>
        <taxon>Basidiomycota</taxon>
        <taxon>Agaricomycotina</taxon>
        <taxon>Agaricomycetes</taxon>
        <taxon>Polyporales</taxon>
        <taxon>Phaeolaceae</taxon>
        <taxon>Wolfiporia</taxon>
    </lineage>
</organism>
<gene>
    <name evidence="2" type="ORF">WOLCODRAFT_23077</name>
</gene>
<feature type="compositionally biased region" description="Low complexity" evidence="1">
    <location>
        <begin position="1"/>
        <end position="13"/>
    </location>
</feature>
<dbReference type="Proteomes" id="UP000218811">
    <property type="component" value="Unassembled WGS sequence"/>
</dbReference>
<reference evidence="2 3" key="1">
    <citation type="journal article" date="2012" name="Science">
        <title>The Paleozoic origin of enzymatic lignin decomposition reconstructed from 31 fungal genomes.</title>
        <authorList>
            <person name="Floudas D."/>
            <person name="Binder M."/>
            <person name="Riley R."/>
            <person name="Barry K."/>
            <person name="Blanchette R.A."/>
            <person name="Henrissat B."/>
            <person name="Martinez A.T."/>
            <person name="Otillar R."/>
            <person name="Spatafora J.W."/>
            <person name="Yadav J.S."/>
            <person name="Aerts A."/>
            <person name="Benoit I."/>
            <person name="Boyd A."/>
            <person name="Carlson A."/>
            <person name="Copeland A."/>
            <person name="Coutinho P.M."/>
            <person name="de Vries R.P."/>
            <person name="Ferreira P."/>
            <person name="Findley K."/>
            <person name="Foster B."/>
            <person name="Gaskell J."/>
            <person name="Glotzer D."/>
            <person name="Gorecki P."/>
            <person name="Heitman J."/>
            <person name="Hesse C."/>
            <person name="Hori C."/>
            <person name="Igarashi K."/>
            <person name="Jurgens J.A."/>
            <person name="Kallen N."/>
            <person name="Kersten P."/>
            <person name="Kohler A."/>
            <person name="Kuees U."/>
            <person name="Kumar T.K.A."/>
            <person name="Kuo A."/>
            <person name="LaButti K."/>
            <person name="Larrondo L.F."/>
            <person name="Lindquist E."/>
            <person name="Ling A."/>
            <person name="Lombard V."/>
            <person name="Lucas S."/>
            <person name="Lundell T."/>
            <person name="Martin R."/>
            <person name="McLaughlin D.J."/>
            <person name="Morgenstern I."/>
            <person name="Morin E."/>
            <person name="Murat C."/>
            <person name="Nagy L.G."/>
            <person name="Nolan M."/>
            <person name="Ohm R.A."/>
            <person name="Patyshakuliyeva A."/>
            <person name="Rokas A."/>
            <person name="Ruiz-Duenas F.J."/>
            <person name="Sabat G."/>
            <person name="Salamov A."/>
            <person name="Samejima M."/>
            <person name="Schmutz J."/>
            <person name="Slot J.C."/>
            <person name="St John F."/>
            <person name="Stenlid J."/>
            <person name="Sun H."/>
            <person name="Sun S."/>
            <person name="Syed K."/>
            <person name="Tsang A."/>
            <person name="Wiebenga A."/>
            <person name="Young D."/>
            <person name="Pisabarro A."/>
            <person name="Eastwood D.C."/>
            <person name="Martin F."/>
            <person name="Cullen D."/>
            <person name="Grigoriev I.V."/>
            <person name="Hibbett D.S."/>
        </authorList>
    </citation>
    <scope>NUCLEOTIDE SEQUENCE [LARGE SCALE GENOMIC DNA]</scope>
    <source>
        <strain evidence="2 3">MD-104</strain>
    </source>
</reference>
<name>A0A2H3JE46_WOLCO</name>
<feature type="compositionally biased region" description="Pro residues" evidence="1">
    <location>
        <begin position="14"/>
        <end position="26"/>
    </location>
</feature>
<evidence type="ECO:0000256" key="1">
    <source>
        <dbReference type="SAM" id="MobiDB-lite"/>
    </source>
</evidence>
<feature type="compositionally biased region" description="Basic and acidic residues" evidence="1">
    <location>
        <begin position="47"/>
        <end position="58"/>
    </location>
</feature>